<dbReference type="InterPro" id="IPR029321">
    <property type="entry name" value="INTS2"/>
</dbReference>
<comment type="caution">
    <text evidence="4">The sequence shown here is derived from an EMBL/GenBank/DDBJ whole genome shotgun (WGS) entry which is preliminary data.</text>
</comment>
<dbReference type="Pfam" id="PF14750">
    <property type="entry name" value="INTS2"/>
    <property type="match status" value="2"/>
</dbReference>
<evidence type="ECO:0000256" key="1">
    <source>
        <dbReference type="ARBA" id="ARBA00004123"/>
    </source>
</evidence>
<keyword evidence="5" id="KW-1185">Reference proteome</keyword>
<dbReference type="AlphaFoldDB" id="A0A4U5NCL5"/>
<dbReference type="GO" id="GO:0034472">
    <property type="term" value="P:snRNA 3'-end processing"/>
    <property type="evidence" value="ECO:0007669"/>
    <property type="project" value="TreeGrafter"/>
</dbReference>
<dbReference type="GO" id="GO:0032039">
    <property type="term" value="C:integrator complex"/>
    <property type="evidence" value="ECO:0007669"/>
    <property type="project" value="InterPro"/>
</dbReference>
<comment type="subcellular location">
    <subcellularLocation>
        <location evidence="1">Nucleus</location>
    </subcellularLocation>
</comment>
<evidence type="ECO:0000256" key="2">
    <source>
        <dbReference type="ARBA" id="ARBA00006705"/>
    </source>
</evidence>
<reference evidence="4 5" key="1">
    <citation type="journal article" date="2015" name="Genome Biol.">
        <title>Comparative genomics of Steinernema reveals deeply conserved gene regulatory networks.</title>
        <authorList>
            <person name="Dillman A.R."/>
            <person name="Macchietto M."/>
            <person name="Porter C.F."/>
            <person name="Rogers A."/>
            <person name="Williams B."/>
            <person name="Antoshechkin I."/>
            <person name="Lee M.M."/>
            <person name="Goodwin Z."/>
            <person name="Lu X."/>
            <person name="Lewis E.E."/>
            <person name="Goodrich-Blair H."/>
            <person name="Stock S.P."/>
            <person name="Adams B.J."/>
            <person name="Sternberg P.W."/>
            <person name="Mortazavi A."/>
        </authorList>
    </citation>
    <scope>NUCLEOTIDE SEQUENCE [LARGE SCALE GENOMIC DNA]</scope>
    <source>
        <strain evidence="4 5">ALL</strain>
    </source>
</reference>
<keyword evidence="3" id="KW-0539">Nucleus</keyword>
<evidence type="ECO:0000313" key="5">
    <source>
        <dbReference type="Proteomes" id="UP000298663"/>
    </source>
</evidence>
<evidence type="ECO:0008006" key="6">
    <source>
        <dbReference type="Google" id="ProtNLM"/>
    </source>
</evidence>
<dbReference type="Proteomes" id="UP000298663">
    <property type="component" value="Unassembled WGS sequence"/>
</dbReference>
<sequence length="1057" mass="120296">MDEEVMEVVEGDDTKAQSALLEALHDGTFYARVGQFDDKAMASFVPYLTKQAFSLDPVGSVPNEHLINLKRRLNRFPAGGLYLKLTDDVNFPLLIFEAQELKKKDLTTINNLVRTNFETADAFTKLKIVATYILYKIERRIVSITQFDPFVPFDVGSYHDEVITILTILTSNFGHIVRPLHVVRLLLGHAEGLRLFNDFILNVPSLNLSDVMAVITASGNAEPEFIKNQRMRFVRKLLSLDRRLPYETLHRMRENIDANFDLFVDILTHTIPTWDFVSEALPTLLREDRRFVTLLRKIAHQKQAILFVNRLDYVVTKASCHRKEKHDLERLVILVAFVLCANFNKLISNKLDNWIKFLTYFDESLSQRYLRAALSAICACNLSSGSQFESSVTGFFQNIKNLLFSDISRYRNLNQLMLLLSIHFNTNDDEQVNQLLSSELGFKITSSFRRANVRTLYLRHAMAERDVAESAAKIDVTRGLTEHTTGYLPAHCVNHLLQGKIFSKHQIGIQAWIERQLLECKTPIHPIMGHLLHSYAASCIPSPESPSCNQPLNESFLTKVFSGDIFDSTRRATRILGLYFLLSYNTEHHLFQIRVVSGPRVPPKDQPNAVTPAQLDNNGWHRRTYSEALLALIPIRYLLSVVEADPHNYQPIRAELIRMVSHMMPYMLPAIDALLEGNVGFLDGCSDSPSTRVSSARLTAAFDEIERTGSNVAAGQLLAHLEHAPLRTLSTLQTAICHGMKSTLDSHTSERVIEVITGIWERLEMVQPRKLYDETIKQWIAMKNVDSQAASDQPLILFRCDRRIFQSAHHLKCLIRMLNFHIMACNSNFINKKDKARPNDGEERDDRQELMNALTGAQYSAIVQVLISICNNASDRVQKVIGDQIHQMFITEPNVSRLVHYQTYPLHLVSVVVKVVPSMHIMIEHVHELLCNSKLQRRVFGIVLMAELAHQYKIPSSLQRVELIVDVVHTLLSYMSTDYNIAMFLEIVPSLGSLMRLFPQVAAPISDLLMRVSMIAQTRAAVTATVIHKRNSSERKLIQMIETQMHNSIRKACSATK</sequence>
<evidence type="ECO:0000256" key="3">
    <source>
        <dbReference type="ARBA" id="ARBA00023242"/>
    </source>
</evidence>
<dbReference type="EMBL" id="AZBU02000004">
    <property type="protein sequence ID" value="TKR80404.1"/>
    <property type="molecule type" value="Genomic_DNA"/>
</dbReference>
<dbReference type="OrthoDB" id="70899at2759"/>
<dbReference type="SUPFAM" id="SSF48371">
    <property type="entry name" value="ARM repeat"/>
    <property type="match status" value="1"/>
</dbReference>
<proteinExistence type="inferred from homology"/>
<accession>A0A4U5NCL5</accession>
<comment type="similarity">
    <text evidence="2">Belongs to the Integrator subunit 2 family.</text>
</comment>
<gene>
    <name evidence="4" type="ORF">L596_014484</name>
</gene>
<dbReference type="InterPro" id="IPR016024">
    <property type="entry name" value="ARM-type_fold"/>
</dbReference>
<dbReference type="PANTHER" id="PTHR28608:SF1">
    <property type="entry name" value="INTEGRATOR COMPLEX SUBUNIT 2"/>
    <property type="match status" value="1"/>
</dbReference>
<dbReference type="PANTHER" id="PTHR28608">
    <property type="entry name" value="INTEGRATOR COMPLEX SUBUNIT 2"/>
    <property type="match status" value="1"/>
</dbReference>
<organism evidence="4 5">
    <name type="scientific">Steinernema carpocapsae</name>
    <name type="common">Entomopathogenic nematode</name>
    <dbReference type="NCBI Taxonomy" id="34508"/>
    <lineage>
        <taxon>Eukaryota</taxon>
        <taxon>Metazoa</taxon>
        <taxon>Ecdysozoa</taxon>
        <taxon>Nematoda</taxon>
        <taxon>Chromadorea</taxon>
        <taxon>Rhabditida</taxon>
        <taxon>Tylenchina</taxon>
        <taxon>Panagrolaimomorpha</taxon>
        <taxon>Strongyloidoidea</taxon>
        <taxon>Steinernematidae</taxon>
        <taxon>Steinernema</taxon>
    </lineage>
</organism>
<dbReference type="PRINTS" id="PR02105">
    <property type="entry name" value="INTSUBUNIT2"/>
</dbReference>
<dbReference type="InterPro" id="IPR026236">
    <property type="entry name" value="Int2_metazoa"/>
</dbReference>
<reference evidence="4 5" key="2">
    <citation type="journal article" date="2019" name="G3 (Bethesda)">
        <title>Hybrid Assembly of the Genome of the Entomopathogenic Nematode Steinernema carpocapsae Identifies the X-Chromosome.</title>
        <authorList>
            <person name="Serra L."/>
            <person name="Macchietto M."/>
            <person name="Macias-Munoz A."/>
            <person name="McGill C.J."/>
            <person name="Rodriguez I.M."/>
            <person name="Rodriguez B."/>
            <person name="Murad R."/>
            <person name="Mortazavi A."/>
        </authorList>
    </citation>
    <scope>NUCLEOTIDE SEQUENCE [LARGE SCALE GENOMIC DNA]</scope>
    <source>
        <strain evidence="4 5">ALL</strain>
    </source>
</reference>
<evidence type="ECO:0000313" key="4">
    <source>
        <dbReference type="EMBL" id="TKR80404.1"/>
    </source>
</evidence>
<dbReference type="STRING" id="34508.A0A4U5NCL5"/>
<name>A0A4U5NCL5_STECR</name>
<protein>
    <recommendedName>
        <fullName evidence="6">Integrator complex subunit 2</fullName>
    </recommendedName>
</protein>